<name>A0ABQ7LDC0_BRACM</name>
<sequence>MTLWFTFWTRKPFGYCPGSSEPDRCTAVTIKSHVFFTTQAKSGSTIVLRISRWSGKMSSGTMTLRFMLCSRKPFGYCPGSSEPDRCTAVTIRTLARLSRWSAG</sequence>
<evidence type="ECO:0000313" key="2">
    <source>
        <dbReference type="Proteomes" id="UP000823674"/>
    </source>
</evidence>
<evidence type="ECO:0000313" key="1">
    <source>
        <dbReference type="EMBL" id="KAG5384518.1"/>
    </source>
</evidence>
<proteinExistence type="predicted"/>
<protein>
    <submittedName>
        <fullName evidence="1">Uncharacterized protein</fullName>
    </submittedName>
</protein>
<reference evidence="1 2" key="1">
    <citation type="submission" date="2021-03" db="EMBL/GenBank/DDBJ databases">
        <authorList>
            <person name="King G.J."/>
            <person name="Bancroft I."/>
            <person name="Baten A."/>
            <person name="Bloomfield J."/>
            <person name="Borpatragohain P."/>
            <person name="He Z."/>
            <person name="Irish N."/>
            <person name="Irwin J."/>
            <person name="Liu K."/>
            <person name="Mauleon R.P."/>
            <person name="Moore J."/>
            <person name="Morris R."/>
            <person name="Ostergaard L."/>
            <person name="Wang B."/>
            <person name="Wells R."/>
        </authorList>
    </citation>
    <scope>NUCLEOTIDE SEQUENCE [LARGE SCALE GENOMIC DNA]</scope>
    <source>
        <strain evidence="1">R-o-18</strain>
        <tissue evidence="1">Leaf</tissue>
    </source>
</reference>
<gene>
    <name evidence="1" type="primary">A09g509750.1_BraROA</name>
    <name evidence="1" type="ORF">IGI04_035988</name>
</gene>
<keyword evidence="2" id="KW-1185">Reference proteome</keyword>
<comment type="caution">
    <text evidence="1">The sequence shown here is derived from an EMBL/GenBank/DDBJ whole genome shotgun (WGS) entry which is preliminary data.</text>
</comment>
<organism evidence="1 2">
    <name type="scientific">Brassica rapa subsp. trilocularis</name>
    <dbReference type="NCBI Taxonomy" id="1813537"/>
    <lineage>
        <taxon>Eukaryota</taxon>
        <taxon>Viridiplantae</taxon>
        <taxon>Streptophyta</taxon>
        <taxon>Embryophyta</taxon>
        <taxon>Tracheophyta</taxon>
        <taxon>Spermatophyta</taxon>
        <taxon>Magnoliopsida</taxon>
        <taxon>eudicotyledons</taxon>
        <taxon>Gunneridae</taxon>
        <taxon>Pentapetalae</taxon>
        <taxon>rosids</taxon>
        <taxon>malvids</taxon>
        <taxon>Brassicales</taxon>
        <taxon>Brassicaceae</taxon>
        <taxon>Brassiceae</taxon>
        <taxon>Brassica</taxon>
    </lineage>
</organism>
<dbReference type="EMBL" id="JADBGQ010000008">
    <property type="protein sequence ID" value="KAG5384518.1"/>
    <property type="molecule type" value="Genomic_DNA"/>
</dbReference>
<dbReference type="Proteomes" id="UP000823674">
    <property type="component" value="Chromosome A09"/>
</dbReference>
<accession>A0ABQ7LDC0</accession>